<dbReference type="EMBL" id="JACCEM010000001">
    <property type="protein sequence ID" value="NYT48079.1"/>
    <property type="molecule type" value="Genomic_DNA"/>
</dbReference>
<feature type="chain" id="PRO_5032775315" evidence="2">
    <location>
        <begin position="24"/>
        <end position="277"/>
    </location>
</feature>
<feature type="signal peptide" evidence="2">
    <location>
        <begin position="1"/>
        <end position="23"/>
    </location>
</feature>
<feature type="domain" description="Dienelactone hydrolase" evidence="3">
    <location>
        <begin position="58"/>
        <end position="276"/>
    </location>
</feature>
<dbReference type="PANTHER" id="PTHR22946">
    <property type="entry name" value="DIENELACTONE HYDROLASE DOMAIN-CONTAINING PROTEIN-RELATED"/>
    <property type="match status" value="1"/>
</dbReference>
<dbReference type="SUPFAM" id="SSF53474">
    <property type="entry name" value="alpha/beta-Hydrolases"/>
    <property type="match status" value="1"/>
</dbReference>
<dbReference type="Gene3D" id="3.40.50.1820">
    <property type="entry name" value="alpha/beta hydrolase"/>
    <property type="match status" value="1"/>
</dbReference>
<dbReference type="InterPro" id="IPR002925">
    <property type="entry name" value="Dienelactn_hydro"/>
</dbReference>
<keyword evidence="5" id="KW-1185">Reference proteome</keyword>
<dbReference type="InterPro" id="IPR050261">
    <property type="entry name" value="FrsA_esterase"/>
</dbReference>
<sequence length="277" mass="30207">MGAIQAVRAITLSVLFASSAAMAQSYSQFTTRIPQYSDLNFPSEAKTLGFFSSVSNAIFKPEGDGPFPAVVLVHTCGGIQPHISDRAKELIAAGFVVLVQDSYGTRGHTIFCTPAGVGAPRVYKDSFDALKHLSQLKVVDPSRIYLVGLSLGSFAAAAVSSPEVARWIGTQDRFRASIGWYGACTFDVGPYPKWELLRHDVDRPVLLLMAKNDGETPIADCFPLLENLKAEGKPVAWHVYDDATHGWDKSDARRGYQYNGAVTADAMKRTIEFLKQN</sequence>
<dbReference type="InterPro" id="IPR029058">
    <property type="entry name" value="AB_hydrolase_fold"/>
</dbReference>
<evidence type="ECO:0000256" key="2">
    <source>
        <dbReference type="SAM" id="SignalP"/>
    </source>
</evidence>
<comment type="caution">
    <text evidence="4">The sequence shown here is derived from an EMBL/GenBank/DDBJ whole genome shotgun (WGS) entry which is preliminary data.</text>
</comment>
<dbReference type="PANTHER" id="PTHR22946:SF9">
    <property type="entry name" value="POLYKETIDE TRANSFERASE AF380"/>
    <property type="match status" value="1"/>
</dbReference>
<name>A0A853FVD3_9BURK</name>
<accession>A0A853FVD3</accession>
<evidence type="ECO:0000256" key="1">
    <source>
        <dbReference type="ARBA" id="ARBA00022801"/>
    </source>
</evidence>
<evidence type="ECO:0000313" key="5">
    <source>
        <dbReference type="Proteomes" id="UP000559809"/>
    </source>
</evidence>
<evidence type="ECO:0000313" key="4">
    <source>
        <dbReference type="EMBL" id="NYT48079.1"/>
    </source>
</evidence>
<dbReference type="Proteomes" id="UP000559809">
    <property type="component" value="Unassembled WGS sequence"/>
</dbReference>
<proteinExistence type="predicted"/>
<keyword evidence="2" id="KW-0732">Signal</keyword>
<dbReference type="GO" id="GO:0052689">
    <property type="term" value="F:carboxylic ester hydrolase activity"/>
    <property type="evidence" value="ECO:0007669"/>
    <property type="project" value="UniProtKB-ARBA"/>
</dbReference>
<protein>
    <submittedName>
        <fullName evidence="4">Dienelactone hydrolase family protein</fullName>
    </submittedName>
</protein>
<evidence type="ECO:0000259" key="3">
    <source>
        <dbReference type="Pfam" id="PF01738"/>
    </source>
</evidence>
<keyword evidence="1 4" id="KW-0378">Hydrolase</keyword>
<gene>
    <name evidence="4" type="ORF">H0A72_02030</name>
</gene>
<dbReference type="AlphaFoldDB" id="A0A853FVD3"/>
<reference evidence="4 5" key="1">
    <citation type="submission" date="2020-07" db="EMBL/GenBank/DDBJ databases">
        <title>Taxonomic revisions and descriptions of new bacterial species based on genomic comparisons in the high-G+C-content subgroup of the family Alcaligenaceae.</title>
        <authorList>
            <person name="Szabo A."/>
            <person name="Felfoldi T."/>
        </authorList>
    </citation>
    <scope>NUCLEOTIDE SEQUENCE [LARGE SCALE GENOMIC DNA]</scope>
    <source>
        <strain evidence="4 5">LMG 24012</strain>
    </source>
</reference>
<organism evidence="4 5">
    <name type="scientific">Parapusillimonas granuli</name>
    <dbReference type="NCBI Taxonomy" id="380911"/>
    <lineage>
        <taxon>Bacteria</taxon>
        <taxon>Pseudomonadati</taxon>
        <taxon>Pseudomonadota</taxon>
        <taxon>Betaproteobacteria</taxon>
        <taxon>Burkholderiales</taxon>
        <taxon>Alcaligenaceae</taxon>
        <taxon>Parapusillimonas</taxon>
    </lineage>
</organism>
<dbReference type="RefSeq" id="WP_180153329.1">
    <property type="nucleotide sequence ID" value="NZ_JACCEM010000001.1"/>
</dbReference>
<dbReference type="Pfam" id="PF01738">
    <property type="entry name" value="DLH"/>
    <property type="match status" value="1"/>
</dbReference>